<keyword evidence="1" id="KW-0378">Hydrolase</keyword>
<keyword evidence="2" id="KW-1185">Reference proteome</keyword>
<dbReference type="Proteomes" id="UP000623129">
    <property type="component" value="Unassembled WGS sequence"/>
</dbReference>
<dbReference type="SUPFAM" id="SSF55811">
    <property type="entry name" value="Nudix"/>
    <property type="match status" value="1"/>
</dbReference>
<comment type="caution">
    <text evidence="1">The sequence shown here is derived from an EMBL/GenBank/DDBJ whole genome shotgun (WGS) entry which is preliminary data.</text>
</comment>
<dbReference type="PANTHER" id="PTHR13622:SF8">
    <property type="entry name" value="THIAMIN PYROPHOSPHOKINASE 1"/>
    <property type="match status" value="1"/>
</dbReference>
<evidence type="ECO:0000313" key="2">
    <source>
        <dbReference type="Proteomes" id="UP000623129"/>
    </source>
</evidence>
<proteinExistence type="predicted"/>
<organism evidence="1 2">
    <name type="scientific">Carex littledalei</name>
    <dbReference type="NCBI Taxonomy" id="544730"/>
    <lineage>
        <taxon>Eukaryota</taxon>
        <taxon>Viridiplantae</taxon>
        <taxon>Streptophyta</taxon>
        <taxon>Embryophyta</taxon>
        <taxon>Tracheophyta</taxon>
        <taxon>Spermatophyta</taxon>
        <taxon>Magnoliopsida</taxon>
        <taxon>Liliopsida</taxon>
        <taxon>Poales</taxon>
        <taxon>Cyperaceae</taxon>
        <taxon>Cyperoideae</taxon>
        <taxon>Cariceae</taxon>
        <taxon>Carex</taxon>
        <taxon>Carex subgen. Euthyceras</taxon>
    </lineage>
</organism>
<name>A0A833R4A1_9POAL</name>
<dbReference type="PANTHER" id="PTHR13622">
    <property type="entry name" value="THIAMIN PYROPHOSPHOKINASE"/>
    <property type="match status" value="1"/>
</dbReference>
<evidence type="ECO:0000313" key="1">
    <source>
        <dbReference type="EMBL" id="KAF3333182.1"/>
    </source>
</evidence>
<dbReference type="InterPro" id="IPR015797">
    <property type="entry name" value="NUDIX_hydrolase-like_dom_sf"/>
</dbReference>
<accession>A0A833R4A1</accession>
<dbReference type="GO" id="GO:0044715">
    <property type="term" value="F:8-oxo-dGDP phosphatase activity"/>
    <property type="evidence" value="ECO:0007669"/>
    <property type="project" value="TreeGrafter"/>
</dbReference>
<dbReference type="Gene3D" id="3.90.79.10">
    <property type="entry name" value="Nucleoside Triphosphate Pyrophosphohydrolase"/>
    <property type="match status" value="1"/>
</dbReference>
<reference evidence="1" key="1">
    <citation type="submission" date="2020-01" db="EMBL/GenBank/DDBJ databases">
        <title>Genome sequence of Kobresia littledalei, the first chromosome-level genome in the family Cyperaceae.</title>
        <authorList>
            <person name="Qu G."/>
        </authorList>
    </citation>
    <scope>NUCLEOTIDE SEQUENCE</scope>
    <source>
        <strain evidence="1">C.B.Clarke</strain>
        <tissue evidence="1">Leaf</tissue>
    </source>
</reference>
<dbReference type="AlphaFoldDB" id="A0A833R4A1"/>
<dbReference type="EMBL" id="SWLB01000010">
    <property type="protein sequence ID" value="KAF3333182.1"/>
    <property type="molecule type" value="Genomic_DNA"/>
</dbReference>
<sequence length="162" mass="18289">MTLSERGEIISLAFLSILPFLSISKLTRIVARHYSPHGISCKKNIIKECEEEAGIPASISTNVIPVGAVSYMDIEGYRYKRDVLFCYDLKLPPDFVPKNEDGEVDSYRLITVSQAANIIRRTEFYKPNCCLVILDFLFRHGYSLAIDGLVEKAIELSLAQIR</sequence>
<protein>
    <submittedName>
        <fullName evidence="1">Nudix hydrolase 20</fullName>
    </submittedName>
</protein>
<dbReference type="OrthoDB" id="10261522at2759"/>
<dbReference type="CDD" id="cd03676">
    <property type="entry name" value="NUDIX_Tnr3_like"/>
    <property type="match status" value="1"/>
</dbReference>
<gene>
    <name evidence="1" type="ORF">FCM35_KLT00873</name>
</gene>